<dbReference type="RefSeq" id="WP_072982234.1">
    <property type="nucleotide sequence ID" value="NZ_FQXT01000003.1"/>
</dbReference>
<sequence length="137" mass="15974">MKIEESFLGIGWSFPPEFNKETKNIQMVSAIEDINQSLHILLNTKLGERIMLPNYGSSLSDFVFEGLNMSTRTYIVDRVKMAILYNERRIELDKIDFDQSRILEGEVLMIVHYTVRLTNSRGNMVYPFYINEGTELK</sequence>
<gene>
    <name evidence="2" type="ORF">DSM01_1014</name>
    <name evidence="3" type="ORF">SAMN04487999_1719</name>
</gene>
<dbReference type="InterPro" id="IPR007048">
    <property type="entry name" value="IraD/Gp25-like"/>
</dbReference>
<proteinExistence type="predicted"/>
<evidence type="ECO:0000313" key="5">
    <source>
        <dbReference type="Proteomes" id="UP000290037"/>
    </source>
</evidence>
<evidence type="ECO:0000259" key="1">
    <source>
        <dbReference type="Pfam" id="PF04965"/>
    </source>
</evidence>
<dbReference type="EMBL" id="FQXT01000003">
    <property type="protein sequence ID" value="SHI03336.1"/>
    <property type="molecule type" value="Genomic_DNA"/>
</dbReference>
<dbReference type="Proteomes" id="UP000290037">
    <property type="component" value="Unassembled WGS sequence"/>
</dbReference>
<dbReference type="OrthoDB" id="9802846at2"/>
<evidence type="ECO:0000313" key="2">
    <source>
        <dbReference type="EMBL" id="RXG30264.1"/>
    </source>
</evidence>
<organism evidence="3 4">
    <name type="scientific">Leeuwenhoekiella palythoae</name>
    <dbReference type="NCBI Taxonomy" id="573501"/>
    <lineage>
        <taxon>Bacteria</taxon>
        <taxon>Pseudomonadati</taxon>
        <taxon>Bacteroidota</taxon>
        <taxon>Flavobacteriia</taxon>
        <taxon>Flavobacteriales</taxon>
        <taxon>Flavobacteriaceae</taxon>
        <taxon>Leeuwenhoekiella</taxon>
    </lineage>
</organism>
<reference evidence="2 5" key="3">
    <citation type="submission" date="2018-07" db="EMBL/GenBank/DDBJ databases">
        <title>Leeuwenhoekiella genomics.</title>
        <authorList>
            <person name="Tahon G."/>
            <person name="Willems A."/>
        </authorList>
    </citation>
    <scope>NUCLEOTIDE SEQUENCE [LARGE SCALE GENOMIC DNA]</scope>
    <source>
        <strain evidence="2 5">LMG 24856</strain>
    </source>
</reference>
<name>A0A1M5XUA5_9FLAO</name>
<protein>
    <recommendedName>
        <fullName evidence="1">IraD/Gp25-like domain-containing protein</fullName>
    </recommendedName>
</protein>
<accession>A0A1M5XUA5</accession>
<dbReference type="EMBL" id="QOVN01000002">
    <property type="protein sequence ID" value="RXG30264.1"/>
    <property type="molecule type" value="Genomic_DNA"/>
</dbReference>
<dbReference type="Pfam" id="PF04965">
    <property type="entry name" value="GPW_gp25"/>
    <property type="match status" value="1"/>
</dbReference>
<reference evidence="4" key="2">
    <citation type="submission" date="2016-11" db="EMBL/GenBank/DDBJ databases">
        <authorList>
            <person name="Varghese N."/>
            <person name="Submissions S."/>
        </authorList>
    </citation>
    <scope>NUCLEOTIDE SEQUENCE [LARGE SCALE GENOMIC DNA]</scope>
    <source>
        <strain evidence="4">DSM 19859</strain>
    </source>
</reference>
<dbReference type="Gene3D" id="3.10.450.40">
    <property type="match status" value="1"/>
</dbReference>
<evidence type="ECO:0000313" key="4">
    <source>
        <dbReference type="Proteomes" id="UP000184240"/>
    </source>
</evidence>
<dbReference type="Proteomes" id="UP000184240">
    <property type="component" value="Unassembled WGS sequence"/>
</dbReference>
<dbReference type="SUPFAM" id="SSF160719">
    <property type="entry name" value="gpW/gp25-like"/>
    <property type="match status" value="1"/>
</dbReference>
<dbReference type="AlphaFoldDB" id="A0A1M5XUA5"/>
<reference evidence="3" key="1">
    <citation type="submission" date="2016-11" db="EMBL/GenBank/DDBJ databases">
        <authorList>
            <person name="Jaros S."/>
            <person name="Januszkiewicz K."/>
            <person name="Wedrychowicz H."/>
        </authorList>
    </citation>
    <scope>NUCLEOTIDE SEQUENCE [LARGE SCALE GENOMIC DNA]</scope>
    <source>
        <strain evidence="3">DSM 19859</strain>
    </source>
</reference>
<dbReference type="STRING" id="573501.SAMN04487999_1719"/>
<feature type="domain" description="IraD/Gp25-like" evidence="1">
    <location>
        <begin position="31"/>
        <end position="119"/>
    </location>
</feature>
<evidence type="ECO:0000313" key="3">
    <source>
        <dbReference type="EMBL" id="SHI03336.1"/>
    </source>
</evidence>
<keyword evidence="5" id="KW-1185">Reference proteome</keyword>